<dbReference type="EMBL" id="JAJFZQ010000006">
    <property type="protein sequence ID" value="MCC3266586.1"/>
    <property type="molecule type" value="Genomic_DNA"/>
</dbReference>
<feature type="transmembrane region" description="Helical" evidence="4">
    <location>
        <begin position="148"/>
        <end position="176"/>
    </location>
</feature>
<keyword evidence="4" id="KW-0812">Transmembrane</keyword>
<dbReference type="Gene3D" id="1.20.120.1760">
    <property type="match status" value="1"/>
</dbReference>
<organism evidence="5 6">
    <name type="scientific">Arthrobacter gengyunqii</name>
    <dbReference type="NCBI Taxonomy" id="2886940"/>
    <lineage>
        <taxon>Bacteria</taxon>
        <taxon>Bacillati</taxon>
        <taxon>Actinomycetota</taxon>
        <taxon>Actinomycetes</taxon>
        <taxon>Micrococcales</taxon>
        <taxon>Micrococcaceae</taxon>
        <taxon>Arthrobacter</taxon>
    </lineage>
</organism>
<comment type="similarity">
    <text evidence="2">Belongs to the CDP-alcohol phosphatidyltransferase class-I family.</text>
</comment>
<comment type="caution">
    <text evidence="5">The sequence shown here is derived from an EMBL/GenBank/DDBJ whole genome shotgun (WGS) entry which is preliminary data.</text>
</comment>
<accession>A0ABS8GJG0</accession>
<keyword evidence="1 2" id="KW-0808">Transferase</keyword>
<keyword evidence="4" id="KW-1133">Transmembrane helix</keyword>
<feature type="transmembrane region" description="Helical" evidence="4">
    <location>
        <begin position="77"/>
        <end position="97"/>
    </location>
</feature>
<evidence type="ECO:0000256" key="1">
    <source>
        <dbReference type="ARBA" id="ARBA00022679"/>
    </source>
</evidence>
<evidence type="ECO:0000256" key="2">
    <source>
        <dbReference type="RuleBase" id="RU003750"/>
    </source>
</evidence>
<name>A0ABS8GJG0_9MICC</name>
<evidence type="ECO:0000313" key="6">
    <source>
        <dbReference type="Proteomes" id="UP001139168"/>
    </source>
</evidence>
<protein>
    <submittedName>
        <fullName evidence="5">CDP-alcohol phosphatidyltransferase family protein</fullName>
    </submittedName>
</protein>
<feature type="transmembrane region" description="Helical" evidence="4">
    <location>
        <begin position="244"/>
        <end position="262"/>
    </location>
</feature>
<feature type="region of interest" description="Disordered" evidence="3">
    <location>
        <begin position="1"/>
        <end position="25"/>
    </location>
</feature>
<dbReference type="Pfam" id="PF01066">
    <property type="entry name" value="CDP-OH_P_transf"/>
    <property type="match status" value="1"/>
</dbReference>
<sequence length="279" mass="28496">MVVHAEQVKEPGIAGRSDRSGGSGTSGVRLAFTRCLADLNAAQKPGAGVPAYTRWVNRRLARYAAAGAVALRLSPNAVTAASAVLSFAGLAVLLIFAPGPGTAAGAAVLLAGGYVLDSADGQVARVTGRGGPAGEWLDHVVDAVRTPAIHLTVLAALALHADVPGWVLVLPLLYCLMSGGQFMSQILAEQLLRSAAASSPPSGAAASGVSATAPGALRSFVLLPTDAGALCWVFVLWGSGPLFLAAYGSLFLLNLLAVAASMRRKYRALASLRKEPRHV</sequence>
<gene>
    <name evidence="5" type="ORF">LJ752_11095</name>
</gene>
<evidence type="ECO:0000256" key="3">
    <source>
        <dbReference type="SAM" id="MobiDB-lite"/>
    </source>
</evidence>
<dbReference type="InterPro" id="IPR048254">
    <property type="entry name" value="CDP_ALCOHOL_P_TRANSF_CS"/>
</dbReference>
<dbReference type="InterPro" id="IPR000462">
    <property type="entry name" value="CDP-OH_P_trans"/>
</dbReference>
<dbReference type="PROSITE" id="PS00379">
    <property type="entry name" value="CDP_ALCOHOL_P_TRANSF"/>
    <property type="match status" value="1"/>
</dbReference>
<reference evidence="5" key="1">
    <citation type="submission" date="2021-10" db="EMBL/GenBank/DDBJ databases">
        <title>Novel species in genus Arthrobacter.</title>
        <authorList>
            <person name="Liu Y."/>
        </authorList>
    </citation>
    <scope>NUCLEOTIDE SEQUENCE</scope>
    <source>
        <strain evidence="5">Zg-Y786</strain>
    </source>
</reference>
<dbReference type="Proteomes" id="UP001139168">
    <property type="component" value="Unassembled WGS sequence"/>
</dbReference>
<dbReference type="InterPro" id="IPR043130">
    <property type="entry name" value="CDP-OH_PTrfase_TM_dom"/>
</dbReference>
<evidence type="ECO:0000313" key="5">
    <source>
        <dbReference type="EMBL" id="MCC3266586.1"/>
    </source>
</evidence>
<dbReference type="RefSeq" id="WP_227891399.1">
    <property type="nucleotide sequence ID" value="NZ_JAJFZQ010000006.1"/>
</dbReference>
<evidence type="ECO:0000256" key="4">
    <source>
        <dbReference type="SAM" id="Phobius"/>
    </source>
</evidence>
<proteinExistence type="inferred from homology"/>
<keyword evidence="4" id="KW-0472">Membrane</keyword>
<keyword evidence="6" id="KW-1185">Reference proteome</keyword>